<dbReference type="AlphaFoldDB" id="A0A1R0ZJJ2"/>
<accession>A0A1R0ZJJ2</accession>
<dbReference type="Proteomes" id="UP000187425">
    <property type="component" value="Unassembled WGS sequence"/>
</dbReference>
<proteinExistence type="predicted"/>
<evidence type="ECO:0000313" key="2">
    <source>
        <dbReference type="Proteomes" id="UP000187425"/>
    </source>
</evidence>
<gene>
    <name evidence="1" type="ORF">BSK65_10565</name>
</gene>
<dbReference type="EMBL" id="MPTW01000004">
    <property type="protein sequence ID" value="OME71478.1"/>
    <property type="molecule type" value="Genomic_DNA"/>
</dbReference>
<reference evidence="1 2" key="1">
    <citation type="submission" date="2016-11" db="EMBL/GenBank/DDBJ databases">
        <title>Paenibacillus species isolates.</title>
        <authorList>
            <person name="Beno S.M."/>
        </authorList>
    </citation>
    <scope>NUCLEOTIDE SEQUENCE [LARGE SCALE GENOMIC DNA]</scope>
    <source>
        <strain evidence="1 2">FSL H7-0443</strain>
    </source>
</reference>
<organism evidence="1 2">
    <name type="scientific">Paenibacillus odorifer</name>
    <dbReference type="NCBI Taxonomy" id="189426"/>
    <lineage>
        <taxon>Bacteria</taxon>
        <taxon>Bacillati</taxon>
        <taxon>Bacillota</taxon>
        <taxon>Bacilli</taxon>
        <taxon>Bacillales</taxon>
        <taxon>Paenibacillaceae</taxon>
        <taxon>Paenibacillus</taxon>
    </lineage>
</organism>
<sequence>MRRVQFSTVQESREYCRKGQVRLGCVLELLKEQILPNLVPSQKLFRRRTGVRQEKVTQQGGEKAVKDALK</sequence>
<evidence type="ECO:0000313" key="1">
    <source>
        <dbReference type="EMBL" id="OME71478.1"/>
    </source>
</evidence>
<name>A0A1R0ZJJ2_9BACL</name>
<protein>
    <submittedName>
        <fullName evidence="1">Uncharacterized protein</fullName>
    </submittedName>
</protein>
<comment type="caution">
    <text evidence="1">The sequence shown here is derived from an EMBL/GenBank/DDBJ whole genome shotgun (WGS) entry which is preliminary data.</text>
</comment>